<keyword evidence="2" id="KW-0695">RNA-directed DNA polymerase</keyword>
<proteinExistence type="predicted"/>
<evidence type="ECO:0000256" key="1">
    <source>
        <dbReference type="SAM" id="MobiDB-lite"/>
    </source>
</evidence>
<dbReference type="EMBL" id="BKCJ010007619">
    <property type="protein sequence ID" value="GEU78172.1"/>
    <property type="molecule type" value="Genomic_DNA"/>
</dbReference>
<feature type="compositionally biased region" description="Basic and acidic residues" evidence="1">
    <location>
        <begin position="70"/>
        <end position="80"/>
    </location>
</feature>
<reference evidence="2" key="1">
    <citation type="journal article" date="2019" name="Sci. Rep.">
        <title>Draft genome of Tanacetum cinerariifolium, the natural source of mosquito coil.</title>
        <authorList>
            <person name="Yamashiro T."/>
            <person name="Shiraishi A."/>
            <person name="Satake H."/>
            <person name="Nakayama K."/>
        </authorList>
    </citation>
    <scope>NUCLEOTIDE SEQUENCE</scope>
</reference>
<evidence type="ECO:0000313" key="2">
    <source>
        <dbReference type="EMBL" id="GEU78172.1"/>
    </source>
</evidence>
<organism evidence="2">
    <name type="scientific">Tanacetum cinerariifolium</name>
    <name type="common">Dalmatian daisy</name>
    <name type="synonym">Chrysanthemum cinerariifolium</name>
    <dbReference type="NCBI Taxonomy" id="118510"/>
    <lineage>
        <taxon>Eukaryota</taxon>
        <taxon>Viridiplantae</taxon>
        <taxon>Streptophyta</taxon>
        <taxon>Embryophyta</taxon>
        <taxon>Tracheophyta</taxon>
        <taxon>Spermatophyta</taxon>
        <taxon>Magnoliopsida</taxon>
        <taxon>eudicotyledons</taxon>
        <taxon>Gunneridae</taxon>
        <taxon>Pentapetalae</taxon>
        <taxon>asterids</taxon>
        <taxon>campanulids</taxon>
        <taxon>Asterales</taxon>
        <taxon>Asteraceae</taxon>
        <taxon>Asteroideae</taxon>
        <taxon>Anthemideae</taxon>
        <taxon>Anthemidinae</taxon>
        <taxon>Tanacetum</taxon>
    </lineage>
</organism>
<keyword evidence="2" id="KW-0808">Transferase</keyword>
<feature type="region of interest" description="Disordered" evidence="1">
    <location>
        <begin position="70"/>
        <end position="105"/>
    </location>
</feature>
<name>A0A6L2MZ63_TANCI</name>
<gene>
    <name evidence="2" type="ORF">Tci_050150</name>
</gene>
<accession>A0A6L2MZ63</accession>
<dbReference type="GO" id="GO:0003964">
    <property type="term" value="F:RNA-directed DNA polymerase activity"/>
    <property type="evidence" value="ECO:0007669"/>
    <property type="project" value="UniProtKB-KW"/>
</dbReference>
<feature type="compositionally biased region" description="Low complexity" evidence="1">
    <location>
        <begin position="81"/>
        <end position="105"/>
    </location>
</feature>
<dbReference type="AlphaFoldDB" id="A0A6L2MZ63"/>
<comment type="caution">
    <text evidence="2">The sequence shown here is derived from an EMBL/GenBank/DDBJ whole genome shotgun (WGS) entry which is preliminary data.</text>
</comment>
<sequence>MSYLDTTPNKVIVPAPPGVPRRPAILVLPSQEIPLGRPYRTQPNGVREMLTTRKRVRALLAGGLASRYPPDHSSLDHFSSDDSSSDSSLYYSSDSSSGHSLPDSSFYTPATISVRPSHKRCRSPTALVPLATPTLGALAPARADLLSHRKRFRSSSATLSPEDSIEESIEIYSEEEDIDSDVMSDIEEDIAVETVATEAAADVEVDTGFEADVGIDSDDEAEEEAESSIRGTIEIGMDKAIGLEVTEDIHAPDADKGDRETFDIGLDVVIQEFNGNDNGYGGKNGNVNELGEGNENGNPTTNVGGLLPIARACTYQDFLTCQPLIFKGTKGVVGPTRWFEKMETVFHISNCPQKYQELVLLCTKMVPEEEDMVEKFTEGLSDNIQGNMIVAEPTGLQDAIRIANNLMDQKLKGYANKNAENKRRFKNNSRDNRVQQPPFKRKKYWCAECSKGIHD</sequence>
<keyword evidence="2" id="KW-0548">Nucleotidyltransferase</keyword>
<protein>
    <submittedName>
        <fullName evidence="2">Reverse transcriptase domain-containing protein</fullName>
    </submittedName>
</protein>